<dbReference type="InterPro" id="IPR003591">
    <property type="entry name" value="Leu-rich_rpt_typical-subtyp"/>
</dbReference>
<evidence type="ECO:0000256" key="2">
    <source>
        <dbReference type="ARBA" id="ARBA00022729"/>
    </source>
</evidence>
<keyword evidence="1" id="KW-0433">Leucine-rich repeat</keyword>
<evidence type="ECO:0000259" key="6">
    <source>
        <dbReference type="SMART" id="SM00082"/>
    </source>
</evidence>
<dbReference type="WBParaSite" id="SPAL_0000029300.1">
    <property type="protein sequence ID" value="SPAL_0000029300.1"/>
    <property type="gene ID" value="SPAL_0000029300"/>
</dbReference>
<keyword evidence="7" id="KW-1185">Reference proteome</keyword>
<keyword evidence="4" id="KW-0812">Transmembrane</keyword>
<feature type="transmembrane region" description="Helical" evidence="4">
    <location>
        <begin position="317"/>
        <end position="337"/>
    </location>
</feature>
<dbReference type="Pfam" id="PF13855">
    <property type="entry name" value="LRR_8"/>
    <property type="match status" value="1"/>
</dbReference>
<feature type="domain" description="LRRCT" evidence="6">
    <location>
        <begin position="260"/>
        <end position="310"/>
    </location>
</feature>
<evidence type="ECO:0000256" key="1">
    <source>
        <dbReference type="ARBA" id="ARBA00022614"/>
    </source>
</evidence>
<reference evidence="8" key="1">
    <citation type="submission" date="2017-02" db="UniProtKB">
        <authorList>
            <consortium name="WormBaseParasite"/>
        </authorList>
    </citation>
    <scope>IDENTIFICATION</scope>
</reference>
<protein>
    <submittedName>
        <fullName evidence="8">LRRCT domain-containing protein</fullName>
    </submittedName>
</protein>
<dbReference type="Gene3D" id="3.80.10.10">
    <property type="entry name" value="Ribonuclease Inhibitor"/>
    <property type="match status" value="2"/>
</dbReference>
<dbReference type="InterPro" id="IPR001611">
    <property type="entry name" value="Leu-rich_rpt"/>
</dbReference>
<feature type="chain" id="PRO_5005893895" evidence="5">
    <location>
        <begin position="22"/>
        <end position="384"/>
    </location>
</feature>
<keyword evidence="3" id="KW-0677">Repeat</keyword>
<dbReference type="PANTHER" id="PTHR24367">
    <property type="entry name" value="LEUCINE-RICH REPEAT-CONTAINING PROTEIN"/>
    <property type="match status" value="1"/>
</dbReference>
<dbReference type="InterPro" id="IPR000483">
    <property type="entry name" value="Cys-rich_flank_reg_C"/>
</dbReference>
<dbReference type="InterPro" id="IPR032675">
    <property type="entry name" value="LRR_dom_sf"/>
</dbReference>
<dbReference type="STRING" id="174720.A0A0N5B2I6"/>
<evidence type="ECO:0000256" key="5">
    <source>
        <dbReference type="SAM" id="SignalP"/>
    </source>
</evidence>
<dbReference type="SUPFAM" id="SSF52058">
    <property type="entry name" value="L domain-like"/>
    <property type="match status" value="1"/>
</dbReference>
<dbReference type="SMART" id="SM00082">
    <property type="entry name" value="LRRCT"/>
    <property type="match status" value="1"/>
</dbReference>
<evidence type="ECO:0000256" key="3">
    <source>
        <dbReference type="ARBA" id="ARBA00022737"/>
    </source>
</evidence>
<dbReference type="PANTHER" id="PTHR24367:SF318">
    <property type="entry name" value="LEUCINE-RICH GLIOMA-INACTIVATED PROTEIN 1-LIKE"/>
    <property type="match status" value="1"/>
</dbReference>
<evidence type="ECO:0000313" key="7">
    <source>
        <dbReference type="Proteomes" id="UP000046392"/>
    </source>
</evidence>
<name>A0A0N5B2I6_STREA</name>
<dbReference type="SMART" id="SM00369">
    <property type="entry name" value="LRR_TYP"/>
    <property type="match status" value="2"/>
</dbReference>
<keyword evidence="2 5" id="KW-0732">Signal</keyword>
<feature type="signal peptide" evidence="5">
    <location>
        <begin position="1"/>
        <end position="21"/>
    </location>
</feature>
<dbReference type="AlphaFoldDB" id="A0A0N5B2I6"/>
<accession>A0A0N5B2I6</accession>
<dbReference type="Proteomes" id="UP000046392">
    <property type="component" value="Unplaced"/>
</dbReference>
<evidence type="ECO:0000256" key="4">
    <source>
        <dbReference type="SAM" id="Phobius"/>
    </source>
</evidence>
<keyword evidence="4" id="KW-1133">Transmembrane helix</keyword>
<organism evidence="7 8">
    <name type="scientific">Strongyloides papillosus</name>
    <name type="common">Intestinal threadworm</name>
    <dbReference type="NCBI Taxonomy" id="174720"/>
    <lineage>
        <taxon>Eukaryota</taxon>
        <taxon>Metazoa</taxon>
        <taxon>Ecdysozoa</taxon>
        <taxon>Nematoda</taxon>
        <taxon>Chromadorea</taxon>
        <taxon>Rhabditida</taxon>
        <taxon>Tylenchina</taxon>
        <taxon>Panagrolaimomorpha</taxon>
        <taxon>Strongyloidoidea</taxon>
        <taxon>Strongyloididae</taxon>
        <taxon>Strongyloides</taxon>
    </lineage>
</organism>
<dbReference type="InterPro" id="IPR051295">
    <property type="entry name" value="LGI_related"/>
</dbReference>
<evidence type="ECO:0000313" key="8">
    <source>
        <dbReference type="WBParaSite" id="SPAL_0000029300.1"/>
    </source>
</evidence>
<keyword evidence="4" id="KW-0472">Membrane</keyword>
<proteinExistence type="predicted"/>
<sequence length="384" mass="43489">MRFTYLLTIVILIFLIKYSKCVVRKSQFEVNCPTKCQCNQTHFICKNTQKVGHSMFLAASPKLYPDLDTLEITGNKIGDLSETSFFDQNNIRHIKVTWVNISSNHITGIGHKTLIGFPRVEYFYLADNDISRVGDAPLEYQKNLKIIDLTRAISKKLTPKGKADLIRDLFKTEKNEFVDLNKIILNDNGIEFLHPETFCSVKGLVRLELKNNKLKSFDFDGKNCLSGLEFLDLTNNSIEIISSHIWEDNENLHDLDIAGNPLICSCENKDLLNFASKYAEEFIDSGKTLCHAPSQFAGKSIFDLKKQDCSHLSSGRIFKFLILLLLSSIFLGAYFTIRTQKPNLCSKLSFNIGYTKLRGGHNSRGGCDDDSIPFTRSNNAPVFL</sequence>